<dbReference type="RefSeq" id="WP_091374602.1">
    <property type="nucleotide sequence ID" value="NZ_LT629740.1"/>
</dbReference>
<evidence type="ECO:0000313" key="4">
    <source>
        <dbReference type="Proteomes" id="UP000199679"/>
    </source>
</evidence>
<feature type="chain" id="PRO_5009267573" description="Peptidase M1 membrane alanine aminopeptidase domain-containing protein" evidence="1">
    <location>
        <begin position="25"/>
        <end position="650"/>
    </location>
</feature>
<keyword evidence="1" id="KW-0732">Signal</keyword>
<evidence type="ECO:0000256" key="1">
    <source>
        <dbReference type="SAM" id="SignalP"/>
    </source>
</evidence>
<dbReference type="InterPro" id="IPR027268">
    <property type="entry name" value="Peptidase_M4/M1_CTD_sf"/>
</dbReference>
<protein>
    <recommendedName>
        <fullName evidence="2">Peptidase M1 membrane alanine aminopeptidase domain-containing protein</fullName>
    </recommendedName>
</protein>
<reference evidence="3 4" key="1">
    <citation type="submission" date="2016-10" db="EMBL/GenBank/DDBJ databases">
        <authorList>
            <person name="de Groot N.N."/>
        </authorList>
    </citation>
    <scope>NUCLEOTIDE SEQUENCE [LARGE SCALE GENOMIC DNA]</scope>
    <source>
        <strain evidence="3 4">MP1X4</strain>
    </source>
</reference>
<proteinExistence type="predicted"/>
<feature type="signal peptide" evidence="1">
    <location>
        <begin position="1"/>
        <end position="24"/>
    </location>
</feature>
<dbReference type="GO" id="GO:0008237">
    <property type="term" value="F:metallopeptidase activity"/>
    <property type="evidence" value="ECO:0007669"/>
    <property type="project" value="InterPro"/>
</dbReference>
<dbReference type="Gene3D" id="1.10.390.10">
    <property type="entry name" value="Neutral Protease Domain 2"/>
    <property type="match status" value="1"/>
</dbReference>
<dbReference type="AlphaFoldDB" id="A0A1H1ZE00"/>
<dbReference type="CDD" id="cd09604">
    <property type="entry name" value="M1_APN_like"/>
    <property type="match status" value="1"/>
</dbReference>
<dbReference type="GO" id="GO:0008270">
    <property type="term" value="F:zinc ion binding"/>
    <property type="evidence" value="ECO:0007669"/>
    <property type="project" value="InterPro"/>
</dbReference>
<dbReference type="STRING" id="652787.SAMN05216490_3073"/>
<dbReference type="SUPFAM" id="SSF55486">
    <property type="entry name" value="Metalloproteases ('zincins'), catalytic domain"/>
    <property type="match status" value="1"/>
</dbReference>
<name>A0A1H1ZE00_MUCMA</name>
<organism evidence="3 4">
    <name type="scientific">Mucilaginibacter mallensis</name>
    <dbReference type="NCBI Taxonomy" id="652787"/>
    <lineage>
        <taxon>Bacteria</taxon>
        <taxon>Pseudomonadati</taxon>
        <taxon>Bacteroidota</taxon>
        <taxon>Sphingobacteriia</taxon>
        <taxon>Sphingobacteriales</taxon>
        <taxon>Sphingobacteriaceae</taxon>
        <taxon>Mucilaginibacter</taxon>
    </lineage>
</organism>
<accession>A0A1H1ZE00</accession>
<evidence type="ECO:0000259" key="2">
    <source>
        <dbReference type="Pfam" id="PF01433"/>
    </source>
</evidence>
<dbReference type="Pfam" id="PF01433">
    <property type="entry name" value="Peptidase_M1"/>
    <property type="match status" value="1"/>
</dbReference>
<gene>
    <name evidence="3" type="ORF">SAMN05216490_3073</name>
</gene>
<dbReference type="OrthoDB" id="9814383at2"/>
<keyword evidence="4" id="KW-1185">Reference proteome</keyword>
<dbReference type="EMBL" id="LT629740">
    <property type="protein sequence ID" value="SDT31873.1"/>
    <property type="molecule type" value="Genomic_DNA"/>
</dbReference>
<dbReference type="InterPro" id="IPR014782">
    <property type="entry name" value="Peptidase_M1_dom"/>
</dbReference>
<feature type="domain" description="Peptidase M1 membrane alanine aminopeptidase" evidence="2">
    <location>
        <begin position="361"/>
        <end position="549"/>
    </location>
</feature>
<evidence type="ECO:0000313" key="3">
    <source>
        <dbReference type="EMBL" id="SDT31873.1"/>
    </source>
</evidence>
<dbReference type="Proteomes" id="UP000199679">
    <property type="component" value="Chromosome I"/>
</dbReference>
<sequence>MIKYKHLHKLLLLCAGFLPLASIAQTKSAYNELQVFDPSFFTHNGNEYRSANGSPGPKYWQNAASYVIKAELNEKDTTVKGSVSIKYTNNSPDTLNYLWLQVDQNLFKADSRGTAATRISGDRYAVGTYTKGYQIGAVTITYMGKTYKAETVISDTRMQVRLPFPVKPHGDQISVKVDYSFFIPEHGADRMGRLNTKNGTIYQLAQWYPRMCVYDDVEGWNTLPYMGEGEFYCEYGDYDYSITVPADMIVAGSGDLQNQQEVLTATQIARLAKAKKSDSTVSIIGANEIGKAAIRPKHEGTLTWHFKMKNTRDVSWAVSRAFIWDAAHVNLASGTGGLAMAVYPVESVGKNRYNRAAQYLKHSIEFYSKTYFEYPWHSAYVVAGVALGMEYPGIVFCSYSIHDDDLWRDVTHEIGHNWFPMIVGSNERRYMWMDEGMNTFINGYSSASFNKGEYNDTSSAAVKLTRGLIKEHDPLMTAPEVSNEGGMYYYKTALALNILRNEVLGADRFDYAFKMYIKRWAYKHPQPDDFFRTMNDAAGDNLNWFWKEWFFTNWTLDQAVTGVKYIGDDAKNGVFITIENLGEMALPVRLKVTEENGNTQIVDLPVEVWQRGAKWVFKYNSTSKIATVVIDPEHRLPDTDRSNNIYRMPQ</sequence>